<dbReference type="InterPro" id="IPR013766">
    <property type="entry name" value="Thioredoxin_domain"/>
</dbReference>
<sequence>MNGPNTNRLEVYVEPGNIKITSKDKYVNYTVSGSKSHTEYEKLNKKASALQVQTPVLNKVMFDKNATPEERQAAKEGIIKEQAMIREEVYGKYIKENPNSPIYFYAFGRAAGGSKEDLRKALDLYKTLPEKLRNSPEGLAFAKRTEGQLTIMVGSIAPDITLNTPEGTPVALSSFRGKYVLLDFWASWCGPCRKENPNVVQAYGKFKDKNFTVYSVSLDKGNDKDKWVKAIETDNLGAWTNVSDLKYWGSEAALKYGITGIPQNFLIDPKGKIIAINLRGEALEKKLEEVL</sequence>
<dbReference type="GO" id="GO:0016491">
    <property type="term" value="F:oxidoreductase activity"/>
    <property type="evidence" value="ECO:0007669"/>
    <property type="project" value="InterPro"/>
</dbReference>
<dbReference type="AlphaFoldDB" id="A0A9E2W4U9"/>
<keyword evidence="6" id="KW-1185">Reference proteome</keyword>
<dbReference type="EMBL" id="JAHSPG010000011">
    <property type="protein sequence ID" value="MBV4358204.1"/>
    <property type="molecule type" value="Genomic_DNA"/>
</dbReference>
<evidence type="ECO:0000256" key="1">
    <source>
        <dbReference type="ARBA" id="ARBA00022748"/>
    </source>
</evidence>
<dbReference type="Pfam" id="PF00578">
    <property type="entry name" value="AhpC-TSA"/>
    <property type="match status" value="1"/>
</dbReference>
<evidence type="ECO:0000313" key="6">
    <source>
        <dbReference type="Proteomes" id="UP000812270"/>
    </source>
</evidence>
<dbReference type="InterPro" id="IPR000866">
    <property type="entry name" value="AhpC/TSA"/>
</dbReference>
<name>A0A9E2W4U9_9BACT</name>
<gene>
    <name evidence="5" type="ORF">KTO63_13650</name>
</gene>
<evidence type="ECO:0000256" key="2">
    <source>
        <dbReference type="ARBA" id="ARBA00023157"/>
    </source>
</evidence>
<reference evidence="5" key="1">
    <citation type="submission" date="2021-06" db="EMBL/GenBank/DDBJ databases">
        <authorList>
            <person name="Huq M.A."/>
        </authorList>
    </citation>
    <scope>NUCLEOTIDE SEQUENCE</scope>
    <source>
        <strain evidence="5">MAH-26</strain>
    </source>
</reference>
<organism evidence="5 6">
    <name type="scientific">Pinibacter aurantiacus</name>
    <dbReference type="NCBI Taxonomy" id="2851599"/>
    <lineage>
        <taxon>Bacteria</taxon>
        <taxon>Pseudomonadati</taxon>
        <taxon>Bacteroidota</taxon>
        <taxon>Chitinophagia</taxon>
        <taxon>Chitinophagales</taxon>
        <taxon>Chitinophagaceae</taxon>
        <taxon>Pinibacter</taxon>
    </lineage>
</organism>
<dbReference type="InterPro" id="IPR050553">
    <property type="entry name" value="Thioredoxin_ResA/DsbE_sf"/>
</dbReference>
<accession>A0A9E2W4U9</accession>
<keyword evidence="2" id="KW-1015">Disulfide bond</keyword>
<dbReference type="GO" id="GO:0017004">
    <property type="term" value="P:cytochrome complex assembly"/>
    <property type="evidence" value="ECO:0007669"/>
    <property type="project" value="UniProtKB-KW"/>
</dbReference>
<dbReference type="PANTHER" id="PTHR42852:SF6">
    <property type="entry name" value="THIOL:DISULFIDE INTERCHANGE PROTEIN DSBE"/>
    <property type="match status" value="1"/>
</dbReference>
<dbReference type="InterPro" id="IPR017937">
    <property type="entry name" value="Thioredoxin_CS"/>
</dbReference>
<evidence type="ECO:0000256" key="3">
    <source>
        <dbReference type="ARBA" id="ARBA00023284"/>
    </source>
</evidence>
<dbReference type="Proteomes" id="UP000812270">
    <property type="component" value="Unassembled WGS sequence"/>
</dbReference>
<keyword evidence="1" id="KW-0201">Cytochrome c-type biogenesis</keyword>
<dbReference type="PROSITE" id="PS51352">
    <property type="entry name" value="THIOREDOXIN_2"/>
    <property type="match status" value="1"/>
</dbReference>
<proteinExistence type="predicted"/>
<dbReference type="GO" id="GO:0016209">
    <property type="term" value="F:antioxidant activity"/>
    <property type="evidence" value="ECO:0007669"/>
    <property type="project" value="InterPro"/>
</dbReference>
<evidence type="ECO:0000259" key="4">
    <source>
        <dbReference type="PROSITE" id="PS51352"/>
    </source>
</evidence>
<comment type="caution">
    <text evidence="5">The sequence shown here is derived from an EMBL/GenBank/DDBJ whole genome shotgun (WGS) entry which is preliminary data.</text>
</comment>
<protein>
    <submittedName>
        <fullName evidence="5">AhpC/TSA family protein</fullName>
    </submittedName>
</protein>
<dbReference type="PANTHER" id="PTHR42852">
    <property type="entry name" value="THIOL:DISULFIDE INTERCHANGE PROTEIN DSBE"/>
    <property type="match status" value="1"/>
</dbReference>
<keyword evidence="3" id="KW-0676">Redox-active center</keyword>
<dbReference type="PROSITE" id="PS00194">
    <property type="entry name" value="THIOREDOXIN_1"/>
    <property type="match status" value="1"/>
</dbReference>
<evidence type="ECO:0000313" key="5">
    <source>
        <dbReference type="EMBL" id="MBV4358204.1"/>
    </source>
</evidence>
<feature type="domain" description="Thioredoxin" evidence="4">
    <location>
        <begin position="151"/>
        <end position="291"/>
    </location>
</feature>
<dbReference type="CDD" id="cd02966">
    <property type="entry name" value="TlpA_like_family"/>
    <property type="match status" value="1"/>
</dbReference>